<evidence type="ECO:0000256" key="7">
    <source>
        <dbReference type="ARBA" id="ARBA00022737"/>
    </source>
</evidence>
<keyword evidence="10" id="KW-0325">Glycoprotein</keyword>
<evidence type="ECO:0000256" key="3">
    <source>
        <dbReference type="ARBA" id="ARBA00022475"/>
    </source>
</evidence>
<proteinExistence type="inferred from homology"/>
<dbReference type="Gene3D" id="3.80.10.10">
    <property type="entry name" value="Ribonuclease Inhibitor"/>
    <property type="match status" value="3"/>
</dbReference>
<keyword evidence="6" id="KW-0732">Signal</keyword>
<reference evidence="12" key="1">
    <citation type="journal article" date="2012" name="Nature">
        <title>The tomato genome sequence provides insights into fleshy fruit evolution.</title>
        <authorList>
            <consortium name="Tomato Genome Consortium"/>
        </authorList>
    </citation>
    <scope>NUCLEOTIDE SEQUENCE [LARGE SCALE GENOMIC DNA]</scope>
    <source>
        <strain evidence="12">cv. Heinz 1706</strain>
    </source>
</reference>
<dbReference type="AlphaFoldDB" id="A0A3Q7EAJ4"/>
<evidence type="ECO:0000313" key="12">
    <source>
        <dbReference type="EnsemblPlants" id="Solyc01g009700.2.1"/>
    </source>
</evidence>
<dbReference type="EnsemblPlants" id="Solyc01g009700.2.1">
    <property type="protein sequence ID" value="Solyc01g009700.2.1"/>
    <property type="gene ID" value="Solyc01g009700.2"/>
</dbReference>
<evidence type="ECO:0000256" key="5">
    <source>
        <dbReference type="ARBA" id="ARBA00022692"/>
    </source>
</evidence>
<evidence type="ECO:0000256" key="10">
    <source>
        <dbReference type="ARBA" id="ARBA00023180"/>
    </source>
</evidence>
<dbReference type="PRINTS" id="PR00019">
    <property type="entry name" value="LEURICHRPT"/>
</dbReference>
<keyword evidence="9" id="KW-0472">Membrane</keyword>
<dbReference type="GO" id="GO:0005886">
    <property type="term" value="C:plasma membrane"/>
    <property type="evidence" value="ECO:0007669"/>
    <property type="project" value="UniProtKB-SubCell"/>
</dbReference>
<keyword evidence="4" id="KW-0433">Leucine-rich repeat</keyword>
<dbReference type="SMART" id="SM00369">
    <property type="entry name" value="LRR_TYP"/>
    <property type="match status" value="6"/>
</dbReference>
<dbReference type="PANTHER" id="PTHR48061:SF10">
    <property type="entry name" value="LEUCINE-RICH REPEAT-CONTAINING N-TERMINAL PLANT-TYPE DOMAIN-CONTAINING PROTEIN"/>
    <property type="match status" value="1"/>
</dbReference>
<comment type="subcellular location">
    <subcellularLocation>
        <location evidence="1">Cell membrane</location>
        <topology evidence="1">Single-pass type I membrane protein</topology>
    </subcellularLocation>
</comment>
<sequence length="413" mass="45311">MFTINPIASDYCYDIRTDVDIQSYPRTLSWNKSTSCCSWDGVHCDETTGQVIALDLRCSQLQGKFHSNGSLFQLSNLKRLDLSFNNFTGSLISPKFGEFSNLTHLDLSHSSFTGLIPSEICHLSKLHVLHLGSNNLEGTIPQCVGEMKENFWSLDLSNNSLSGSINTTFSVGNFLRVISLHGNKLTGKVPRSLINYKYLTLLDLGNNQLNDTFPNWLGYLSQLKILSLRSNKLHGPIKSSGNTNLFTRLQILDLSSNGFSGNLPENLKGHIPSIIGDLVGLRTLNLSHNVLEGHIPASFQNLSVLESLDLSSNKISGEIPQQLASLTFLEVLNLSRNHLVGCIPKGKQFDTFGNSSYQGNDGLCGFPLSKLCGGDDQVTTPAEFEEEDSPMISWQGVLMGYGCGLVIGLIQAY</sequence>
<dbReference type="InterPro" id="IPR003591">
    <property type="entry name" value="Leu-rich_rpt_typical-subtyp"/>
</dbReference>
<evidence type="ECO:0000256" key="9">
    <source>
        <dbReference type="ARBA" id="ARBA00023136"/>
    </source>
</evidence>
<dbReference type="InParanoid" id="A0A3Q7EAJ4"/>
<reference evidence="12" key="2">
    <citation type="submission" date="2019-01" db="UniProtKB">
        <authorList>
            <consortium name="EnsemblPlants"/>
        </authorList>
    </citation>
    <scope>IDENTIFICATION</scope>
    <source>
        <strain evidence="12">cv. Heinz 1706</strain>
    </source>
</reference>
<accession>A0A3Q7EAJ4</accession>
<dbReference type="GO" id="GO:0050832">
    <property type="term" value="P:defense response to fungus"/>
    <property type="evidence" value="ECO:0007669"/>
    <property type="project" value="UniProtKB-ARBA"/>
</dbReference>
<dbReference type="InterPro" id="IPR046956">
    <property type="entry name" value="RLP23-like"/>
</dbReference>
<dbReference type="InterPro" id="IPR001611">
    <property type="entry name" value="Leu-rich_rpt"/>
</dbReference>
<evidence type="ECO:0000256" key="6">
    <source>
        <dbReference type="ARBA" id="ARBA00022729"/>
    </source>
</evidence>
<dbReference type="FunFam" id="3.80.10.10:FF:000400">
    <property type="entry name" value="Nuclear pore complex protein NUP107"/>
    <property type="match status" value="1"/>
</dbReference>
<dbReference type="STRING" id="4081.A0A3Q7EAJ4"/>
<keyword evidence="3" id="KW-1003">Cell membrane</keyword>
<evidence type="ECO:0000259" key="11">
    <source>
        <dbReference type="Pfam" id="PF08263"/>
    </source>
</evidence>
<keyword evidence="7" id="KW-0677">Repeat</keyword>
<keyword evidence="13" id="KW-1185">Reference proteome</keyword>
<feature type="domain" description="Leucine-rich repeat-containing N-terminal plant-type" evidence="11">
    <location>
        <begin position="25"/>
        <end position="45"/>
    </location>
</feature>
<dbReference type="Pfam" id="PF00560">
    <property type="entry name" value="LRR_1"/>
    <property type="match status" value="4"/>
</dbReference>
<dbReference type="InterPro" id="IPR032675">
    <property type="entry name" value="LRR_dom_sf"/>
</dbReference>
<dbReference type="Proteomes" id="UP000004994">
    <property type="component" value="Chromosome 1"/>
</dbReference>
<comment type="similarity">
    <text evidence="2">Belongs to the RLP family.</text>
</comment>
<dbReference type="Pfam" id="PF13855">
    <property type="entry name" value="LRR_8"/>
    <property type="match status" value="2"/>
</dbReference>
<protein>
    <recommendedName>
        <fullName evidence="11">Leucine-rich repeat-containing N-terminal plant-type domain-containing protein</fullName>
    </recommendedName>
</protein>
<dbReference type="SUPFAM" id="SSF52058">
    <property type="entry name" value="L domain-like"/>
    <property type="match status" value="1"/>
</dbReference>
<evidence type="ECO:0000313" key="13">
    <source>
        <dbReference type="Proteomes" id="UP000004994"/>
    </source>
</evidence>
<organism evidence="12">
    <name type="scientific">Solanum lycopersicum</name>
    <name type="common">Tomato</name>
    <name type="synonym">Lycopersicon esculentum</name>
    <dbReference type="NCBI Taxonomy" id="4081"/>
    <lineage>
        <taxon>Eukaryota</taxon>
        <taxon>Viridiplantae</taxon>
        <taxon>Streptophyta</taxon>
        <taxon>Embryophyta</taxon>
        <taxon>Tracheophyta</taxon>
        <taxon>Spermatophyta</taxon>
        <taxon>Magnoliopsida</taxon>
        <taxon>eudicotyledons</taxon>
        <taxon>Gunneridae</taxon>
        <taxon>Pentapetalae</taxon>
        <taxon>asterids</taxon>
        <taxon>lamiids</taxon>
        <taxon>Solanales</taxon>
        <taxon>Solanaceae</taxon>
        <taxon>Solanoideae</taxon>
        <taxon>Solaneae</taxon>
        <taxon>Solanum</taxon>
        <taxon>Solanum subgen. Lycopersicon</taxon>
    </lineage>
</organism>
<evidence type="ECO:0000256" key="4">
    <source>
        <dbReference type="ARBA" id="ARBA00022614"/>
    </source>
</evidence>
<evidence type="ECO:0000256" key="2">
    <source>
        <dbReference type="ARBA" id="ARBA00009592"/>
    </source>
</evidence>
<dbReference type="Gramene" id="Solyc01g009700.2.1">
    <property type="protein sequence ID" value="Solyc01g009700.2.1"/>
    <property type="gene ID" value="Solyc01g009700.2"/>
</dbReference>
<dbReference type="OMA" id="PYLRILC"/>
<keyword evidence="5" id="KW-0812">Transmembrane</keyword>
<name>A0A3Q7EAJ4_SOLLC</name>
<dbReference type="PANTHER" id="PTHR48061">
    <property type="entry name" value="LEUCINE-RICH REPEAT RECEPTOR PROTEIN KINASE EMS1-LIKE-RELATED"/>
    <property type="match status" value="1"/>
</dbReference>
<dbReference type="InterPro" id="IPR013210">
    <property type="entry name" value="LRR_N_plant-typ"/>
</dbReference>
<dbReference type="FunFam" id="3.80.10.10:FF:000111">
    <property type="entry name" value="LRR receptor-like serine/threonine-protein kinase ERECTA"/>
    <property type="match status" value="1"/>
</dbReference>
<evidence type="ECO:0000256" key="1">
    <source>
        <dbReference type="ARBA" id="ARBA00004251"/>
    </source>
</evidence>
<dbReference type="Pfam" id="PF08263">
    <property type="entry name" value="LRRNT_2"/>
    <property type="match status" value="1"/>
</dbReference>
<evidence type="ECO:0000256" key="8">
    <source>
        <dbReference type="ARBA" id="ARBA00022989"/>
    </source>
</evidence>
<keyword evidence="8" id="KW-1133">Transmembrane helix</keyword>